<dbReference type="RefSeq" id="WP_024963836.1">
    <property type="nucleotide sequence ID" value="NZ_CP012649.1"/>
</dbReference>
<keyword evidence="1" id="KW-1133">Transmembrane helix</keyword>
<keyword evidence="1" id="KW-0812">Transmembrane</keyword>
<dbReference type="Proteomes" id="UP001555100">
    <property type="component" value="Unassembled WGS sequence"/>
</dbReference>
<feature type="transmembrane region" description="Helical" evidence="1">
    <location>
        <begin position="135"/>
        <end position="159"/>
    </location>
</feature>
<evidence type="ECO:0000313" key="3">
    <source>
        <dbReference type="Proteomes" id="UP001555100"/>
    </source>
</evidence>
<reference evidence="2 3" key="1">
    <citation type="submission" date="2024-01" db="EMBL/GenBank/DDBJ databases">
        <title>Genomic analysis and antimicrobial resistance profiles of Trueperella pyogenes isolated from domestic and wild animals.</title>
        <authorList>
            <person name="Magossi G."/>
            <person name="Gzyl K.E."/>
            <person name="Holman D.B."/>
            <person name="Amat S."/>
        </authorList>
    </citation>
    <scope>NUCLEOTIDE SEQUENCE [LARGE SCALE GENOMIC DNA]</scope>
    <source>
        <strain evidence="2 3">1494</strain>
    </source>
</reference>
<feature type="transmembrane region" description="Helical" evidence="1">
    <location>
        <begin position="93"/>
        <end position="115"/>
    </location>
</feature>
<organism evidence="2 3">
    <name type="scientific">Trueperella pyogenes</name>
    <dbReference type="NCBI Taxonomy" id="1661"/>
    <lineage>
        <taxon>Bacteria</taxon>
        <taxon>Bacillati</taxon>
        <taxon>Actinomycetota</taxon>
        <taxon>Actinomycetes</taxon>
        <taxon>Actinomycetales</taxon>
        <taxon>Actinomycetaceae</taxon>
        <taxon>Trueperella</taxon>
    </lineage>
</organism>
<proteinExistence type="predicted"/>
<name>A0ABV3N8M4_9ACTO</name>
<keyword evidence="3" id="KW-1185">Reference proteome</keyword>
<evidence type="ECO:0000313" key="2">
    <source>
        <dbReference type="EMBL" id="MEW6953557.1"/>
    </source>
</evidence>
<feature type="transmembrane region" description="Helical" evidence="1">
    <location>
        <begin position="215"/>
        <end position="236"/>
    </location>
</feature>
<accession>A0ABV3N8M4</accession>
<sequence>MSFFRMAGFHLRQFASVPYFIQLMVFSTVASALVQYVGYVAWGGITPTQGWLRAGIIGMWTTTTSAAGIIGFERYKGTLVYLTMGAIRPQFTLTASVGAAATFGLVSFPVAWVAWSAVSGSLTFTRSLDVVTGTALVGGIVALYVGCLAISTVIAALFVLTPNAITYEGLLLVPVLVASGVLVTSHSPSGIWSTISTVIPISAPVRVLYTGLPSVIDALVWAVVTMMWLGAGYGLLGRALNRAYRDATLELV</sequence>
<protein>
    <submittedName>
        <fullName evidence="2">ABC transporter permease</fullName>
    </submittedName>
</protein>
<comment type="caution">
    <text evidence="2">The sequence shown here is derived from an EMBL/GenBank/DDBJ whole genome shotgun (WGS) entry which is preliminary data.</text>
</comment>
<dbReference type="GeneID" id="97531432"/>
<gene>
    <name evidence="2" type="ORF">V3M73_00765</name>
</gene>
<feature type="transmembrane region" description="Helical" evidence="1">
    <location>
        <begin position="171"/>
        <end position="195"/>
    </location>
</feature>
<feature type="transmembrane region" description="Helical" evidence="1">
    <location>
        <begin position="20"/>
        <end position="45"/>
    </location>
</feature>
<feature type="transmembrane region" description="Helical" evidence="1">
    <location>
        <begin position="51"/>
        <end position="72"/>
    </location>
</feature>
<keyword evidence="1" id="KW-0472">Membrane</keyword>
<dbReference type="EMBL" id="JBAGNM010000001">
    <property type="protein sequence ID" value="MEW6953557.1"/>
    <property type="molecule type" value="Genomic_DNA"/>
</dbReference>
<evidence type="ECO:0000256" key="1">
    <source>
        <dbReference type="SAM" id="Phobius"/>
    </source>
</evidence>